<evidence type="ECO:0000259" key="4">
    <source>
        <dbReference type="PROSITE" id="PS51820"/>
    </source>
</evidence>
<dbReference type="Proteomes" id="UP001304071">
    <property type="component" value="Chromosome 2"/>
</dbReference>
<organism evidence="5 6">
    <name type="scientific">Vibrio porteresiae DSM 19223</name>
    <dbReference type="NCBI Taxonomy" id="1123496"/>
    <lineage>
        <taxon>Bacteria</taxon>
        <taxon>Pseudomonadati</taxon>
        <taxon>Pseudomonadota</taxon>
        <taxon>Gammaproteobacteria</taxon>
        <taxon>Vibrionales</taxon>
        <taxon>Vibrionaceae</taxon>
        <taxon>Vibrio</taxon>
    </lineage>
</organism>
<dbReference type="InterPro" id="IPR036881">
    <property type="entry name" value="Glyco_hydro_3_C_sf"/>
</dbReference>
<comment type="similarity">
    <text evidence="1">Belongs to the glycosyl hydrolase 3 family.</text>
</comment>
<dbReference type="Pfam" id="PF01915">
    <property type="entry name" value="Glyco_hydro_3_C"/>
    <property type="match status" value="1"/>
</dbReference>
<dbReference type="InterPro" id="IPR017853">
    <property type="entry name" value="GH"/>
</dbReference>
<dbReference type="Gene3D" id="2.60.120.260">
    <property type="entry name" value="Galactose-binding domain-like"/>
    <property type="match status" value="1"/>
</dbReference>
<dbReference type="Pfam" id="PF00933">
    <property type="entry name" value="Glyco_hydro_3"/>
    <property type="match status" value="1"/>
</dbReference>
<reference evidence="5 6" key="1">
    <citation type="submission" date="2023-11" db="EMBL/GenBank/DDBJ databases">
        <title>Plant-associative lifestyle of Vibrio porteresiae and its evolutionary dynamics.</title>
        <authorList>
            <person name="Rameshkumar N."/>
            <person name="Kirti K."/>
        </authorList>
    </citation>
    <scope>NUCLEOTIDE SEQUENCE [LARGE SCALE GENOMIC DNA]</scope>
    <source>
        <strain evidence="5 6">MSSRF30</strain>
    </source>
</reference>
<dbReference type="InterPro" id="IPR011658">
    <property type="entry name" value="PA14_dom"/>
</dbReference>
<dbReference type="RefSeq" id="WP_261896952.1">
    <property type="nucleotide sequence ID" value="NZ_AP024896.1"/>
</dbReference>
<dbReference type="SUPFAM" id="SSF51445">
    <property type="entry name" value="(Trans)glycosidases"/>
    <property type="match status" value="1"/>
</dbReference>
<name>A0ABZ0QL61_9VIBR</name>
<keyword evidence="6" id="KW-1185">Reference proteome</keyword>
<dbReference type="Pfam" id="PF14310">
    <property type="entry name" value="Fn3-like"/>
    <property type="match status" value="1"/>
</dbReference>
<dbReference type="Gene3D" id="3.20.20.300">
    <property type="entry name" value="Glycoside hydrolase, family 3, N-terminal domain"/>
    <property type="match status" value="1"/>
</dbReference>
<dbReference type="InterPro" id="IPR036962">
    <property type="entry name" value="Glyco_hydro_3_N_sf"/>
</dbReference>
<evidence type="ECO:0000256" key="3">
    <source>
        <dbReference type="SAM" id="SignalP"/>
    </source>
</evidence>
<dbReference type="PANTHER" id="PTHR42715:SF10">
    <property type="entry name" value="BETA-GLUCOSIDASE"/>
    <property type="match status" value="1"/>
</dbReference>
<dbReference type="InterPro" id="IPR026891">
    <property type="entry name" value="Fn3-like"/>
</dbReference>
<dbReference type="InterPro" id="IPR050288">
    <property type="entry name" value="Cellulose_deg_GH3"/>
</dbReference>
<dbReference type="PRINTS" id="PR00133">
    <property type="entry name" value="GLHYDRLASE3"/>
</dbReference>
<feature type="signal peptide" evidence="3">
    <location>
        <begin position="1"/>
        <end position="23"/>
    </location>
</feature>
<evidence type="ECO:0000313" key="5">
    <source>
        <dbReference type="EMBL" id="WPC76545.1"/>
    </source>
</evidence>
<feature type="chain" id="PRO_5047314030" evidence="3">
    <location>
        <begin position="24"/>
        <end position="898"/>
    </location>
</feature>
<evidence type="ECO:0000313" key="6">
    <source>
        <dbReference type="Proteomes" id="UP001304071"/>
    </source>
</evidence>
<dbReference type="InterPro" id="IPR037524">
    <property type="entry name" value="PA14/GLEYA"/>
</dbReference>
<dbReference type="Pfam" id="PF07691">
    <property type="entry name" value="PA14"/>
    <property type="match status" value="1"/>
</dbReference>
<accession>A0ABZ0QL61</accession>
<dbReference type="PANTHER" id="PTHR42715">
    <property type="entry name" value="BETA-GLUCOSIDASE"/>
    <property type="match status" value="1"/>
</dbReference>
<keyword evidence="2 5" id="KW-0378">Hydrolase</keyword>
<sequence>MMTHKHTLITGLLCFSAPLTALAAGTSGRTAVEVENKVDNILGQMTQSEKFNYIHVDSGYLFRPNDRLGLPGTNSVDSSMGIRVKSTKLLYGASYPSQTAAAASWSINRVKELGLALGYETRMSGSEHFLSPVVNMYRTPFGGRNAETICGEDPFLCAVLAPALTNAVQKQGVVATVKHWLANEQEANRYNLDVQMEARPMREIYMPAFESLVKNASVGAVMCGFNYINGVQACSNHFLITDVLKGEWGFKGYVSSDFNSIISAYDAAYAGTDLDQPSGYYFREKKLTPYLEDGTLTQNVIDNKVRRNLRALFDYGFDQTVYDAQTLDNPEHGEDASLDLARESIVLLKNQGAQGGTGGLLPLSKNATIAVIGDGAINAPSSPFGTPYSVPQSGYVTELAGLQDINYSADNVTFISAMSLTPSATTWYQPDCTDDCETGLQVEYFDNNELSGEPVQTSTEQVANFDWDDLTNTDSEGSHDLDNVDPSVGSFGLRITGQIKPTISGRQVIKVKADGPFTLYLDGEQILTFDGVPKATDLIDAVPLSVKTKKLQAGKLYTVKLEYNRTRLFTPYYGSIRGLQMSWASLEVPDNIGDYDAVVAIVGRNYETEGETLDHDYTLPDRQGYMLEKLTKANPNTIVVMHGGSAMLMEPWIQDAGAALHAWYSGQFGGQALAEILYGDVNPSGRLPITIDKYVKYNPSYASYSDPDDYLGDDAKTTMVYSEGLNMGYRGYQSSQHKPLYPFGFGLSYTDFSFSNLKLSSNTITRDGIIYATVTVTNTGGNAGYEVAQLYVQPINPEVERPDHELKGFSKVYLEAGESKQVTIPLNARSFSYYKQSDNTWTIPENAQFNVLVGGSSDDLDTSASISAPNAIAVSTTVSNPLPTPVQNAVQVADDEAY</sequence>
<dbReference type="Gene3D" id="2.60.40.10">
    <property type="entry name" value="Immunoglobulins"/>
    <property type="match status" value="1"/>
</dbReference>
<dbReference type="SMART" id="SM00758">
    <property type="entry name" value="PA14"/>
    <property type="match status" value="1"/>
</dbReference>
<evidence type="ECO:0000256" key="1">
    <source>
        <dbReference type="ARBA" id="ARBA00005336"/>
    </source>
</evidence>
<evidence type="ECO:0000256" key="2">
    <source>
        <dbReference type="ARBA" id="ARBA00022801"/>
    </source>
</evidence>
<dbReference type="InterPro" id="IPR002772">
    <property type="entry name" value="Glyco_hydro_3_C"/>
</dbReference>
<gene>
    <name evidence="5" type="ORF">R8Z52_18625</name>
</gene>
<dbReference type="EMBL" id="CP138204">
    <property type="protein sequence ID" value="WPC76545.1"/>
    <property type="molecule type" value="Genomic_DNA"/>
</dbReference>
<feature type="domain" description="PA14" evidence="4">
    <location>
        <begin position="435"/>
        <end position="597"/>
    </location>
</feature>
<proteinExistence type="inferred from homology"/>
<dbReference type="InterPro" id="IPR001764">
    <property type="entry name" value="Glyco_hydro_3_N"/>
</dbReference>
<dbReference type="PROSITE" id="PS51820">
    <property type="entry name" value="PA14"/>
    <property type="match status" value="1"/>
</dbReference>
<protein>
    <submittedName>
        <fullName evidence="5">Glycoside hydrolase family 3 C-terminal domain-containing protein</fullName>
    </submittedName>
</protein>
<dbReference type="Gene3D" id="3.40.50.1700">
    <property type="entry name" value="Glycoside hydrolase family 3 C-terminal domain"/>
    <property type="match status" value="1"/>
</dbReference>
<dbReference type="InterPro" id="IPR013783">
    <property type="entry name" value="Ig-like_fold"/>
</dbReference>
<dbReference type="SMART" id="SM01217">
    <property type="entry name" value="Fn3_like"/>
    <property type="match status" value="1"/>
</dbReference>
<keyword evidence="3" id="KW-0732">Signal</keyword>
<dbReference type="GO" id="GO:0016787">
    <property type="term" value="F:hydrolase activity"/>
    <property type="evidence" value="ECO:0007669"/>
    <property type="project" value="UniProtKB-KW"/>
</dbReference>
<dbReference type="SUPFAM" id="SSF52279">
    <property type="entry name" value="Beta-D-glucan exohydrolase, C-terminal domain"/>
    <property type="match status" value="1"/>
</dbReference>